<name>A0A0C2WVD7_SERVB</name>
<evidence type="ECO:0000256" key="10">
    <source>
        <dbReference type="PIRSR" id="PIRSR001031-1"/>
    </source>
</evidence>
<gene>
    <name evidence="14" type="ORF">M408DRAFT_328496</name>
</gene>
<dbReference type="PRINTS" id="PR00736">
    <property type="entry name" value="GLHYDRLASE15"/>
</dbReference>
<accession>A0A0C2WVD7</accession>
<sequence>MQSSQLLKASKAEQFVDQSSSSLQRDTPLLHSSASSSIFWSKMRKNFLPMLVSAVVSCCLLLSGSSGATPADPQLEKRLSYTAVSDFKAFEYPVALAGLYANIGPNGAKDGGAASGVVIASPSNSNPDYLYTWIRDASLVYKYIIDRYVSGRDTTLLTGINNFVASMGRIQQVSNPSGTVSSGGLGEPKFLINEAAFTGGWGRPQRDGPALRATAIITFANYLISQSNTTYVRNTLWPILLLDLNYVSNNWNSTGFDLWEEVNGASFFTTAVQHRALRQGIALATALGDTTGVIATWTTQAQNIFCFLQSYWSASSGYIVANVNPGNGAIRSGKDANTVLTSIHTFDPAAGCDSKTFQPCSDKALANLKIYVDAFRSIWSINSAAAAGAAVATGRYPEDSYYGGNPWYLTTFAVSEQLYRAIQVWDSLGQGINITSISLPFFQQFNSAAVVGNLAAGSTAYTTMKTAILNWADAFALVAAKYTPSTGALSEQYSKSDGTPLSASDLTWSYAAVLTMFDARDGVTAESWGAASLTLPSTCSTGSSGGGGGDTGGGTGSTSTVTFKVTATTVWGENIYLTGNIAALTNWSTSSALGPLTNTNTYPVWWVTVTVPAATSFEYKYIRKSSTGAVTWESGSNRVSTSAAAGGSTTLNDTWK</sequence>
<dbReference type="EC" id="3.2.1.3" evidence="9"/>
<dbReference type="SUPFAM" id="SSF49452">
    <property type="entry name" value="Starch-binding domain-like"/>
    <property type="match status" value="1"/>
</dbReference>
<dbReference type="PROSITE" id="PS51166">
    <property type="entry name" value="CBM20"/>
    <property type="match status" value="1"/>
</dbReference>
<keyword evidence="6 9" id="KW-0119">Carbohydrate metabolism</keyword>
<dbReference type="InterPro" id="IPR046966">
    <property type="entry name" value="Glucoamylase_active_site"/>
</dbReference>
<dbReference type="GO" id="GO:0000272">
    <property type="term" value="P:polysaccharide catabolic process"/>
    <property type="evidence" value="ECO:0007669"/>
    <property type="project" value="UniProtKB-KW"/>
</dbReference>
<dbReference type="FunFam" id="1.50.10.10:FF:000018">
    <property type="entry name" value="Glucoamylase"/>
    <property type="match status" value="1"/>
</dbReference>
<dbReference type="InterPro" id="IPR008291">
    <property type="entry name" value="Glucoamylase_SBD"/>
</dbReference>
<keyword evidence="8 9" id="KW-0624">Polysaccharide degradation</keyword>
<dbReference type="InterPro" id="IPR002044">
    <property type="entry name" value="CBM20"/>
</dbReference>
<evidence type="ECO:0000313" key="15">
    <source>
        <dbReference type="Proteomes" id="UP000054097"/>
    </source>
</evidence>
<dbReference type="Gene3D" id="1.50.10.10">
    <property type="match status" value="1"/>
</dbReference>
<dbReference type="PIRSF" id="PIRSF001031">
    <property type="entry name" value="Glu-a-glcsd_SBD"/>
    <property type="match status" value="1"/>
</dbReference>
<evidence type="ECO:0000256" key="1">
    <source>
        <dbReference type="ARBA" id="ARBA00001863"/>
    </source>
</evidence>
<dbReference type="PANTHER" id="PTHR31616:SF12">
    <property type="entry name" value="GLUCOAMYLASE"/>
    <property type="match status" value="1"/>
</dbReference>
<reference evidence="14 15" key="1">
    <citation type="submission" date="2014-04" db="EMBL/GenBank/DDBJ databases">
        <authorList>
            <consortium name="DOE Joint Genome Institute"/>
            <person name="Kuo A."/>
            <person name="Zuccaro A."/>
            <person name="Kohler A."/>
            <person name="Nagy L.G."/>
            <person name="Floudas D."/>
            <person name="Copeland A."/>
            <person name="Barry K.W."/>
            <person name="Cichocki N."/>
            <person name="Veneault-Fourrey C."/>
            <person name="LaButti K."/>
            <person name="Lindquist E.A."/>
            <person name="Lipzen A."/>
            <person name="Lundell T."/>
            <person name="Morin E."/>
            <person name="Murat C."/>
            <person name="Sun H."/>
            <person name="Tunlid A."/>
            <person name="Henrissat B."/>
            <person name="Grigoriev I.V."/>
            <person name="Hibbett D.S."/>
            <person name="Martin F."/>
            <person name="Nordberg H.P."/>
            <person name="Cantor M.N."/>
            <person name="Hua S.X."/>
        </authorList>
    </citation>
    <scope>NUCLEOTIDE SEQUENCE [LARGE SCALE GENOMIC DNA]</scope>
    <source>
        <strain evidence="14 15">MAFF 305830</strain>
    </source>
</reference>
<feature type="domain" description="CBM20" evidence="13">
    <location>
        <begin position="553"/>
        <end position="656"/>
    </location>
</feature>
<dbReference type="Proteomes" id="UP000054097">
    <property type="component" value="Unassembled WGS sequence"/>
</dbReference>
<organism evidence="14 15">
    <name type="scientific">Serendipita vermifera MAFF 305830</name>
    <dbReference type="NCBI Taxonomy" id="933852"/>
    <lineage>
        <taxon>Eukaryota</taxon>
        <taxon>Fungi</taxon>
        <taxon>Dikarya</taxon>
        <taxon>Basidiomycota</taxon>
        <taxon>Agaricomycotina</taxon>
        <taxon>Agaricomycetes</taxon>
        <taxon>Sebacinales</taxon>
        <taxon>Serendipitaceae</taxon>
        <taxon>Serendipita</taxon>
    </lineage>
</organism>
<dbReference type="Pfam" id="PF00686">
    <property type="entry name" value="CBM_20"/>
    <property type="match status" value="1"/>
</dbReference>
<dbReference type="Pfam" id="PF00723">
    <property type="entry name" value="Glyco_hydro_15"/>
    <property type="match status" value="1"/>
</dbReference>
<evidence type="ECO:0000256" key="12">
    <source>
        <dbReference type="SAM" id="MobiDB-lite"/>
    </source>
</evidence>
<keyword evidence="7 9" id="KW-0326">Glycosidase</keyword>
<feature type="region of interest" description="Disordered" evidence="12">
    <location>
        <begin position="633"/>
        <end position="656"/>
    </location>
</feature>
<evidence type="ECO:0000256" key="4">
    <source>
        <dbReference type="ARBA" id="ARBA00022801"/>
    </source>
</evidence>
<comment type="similarity">
    <text evidence="2 9">Belongs to the glycosyl hydrolase 15 family.</text>
</comment>
<dbReference type="InterPro" id="IPR013783">
    <property type="entry name" value="Ig-like_fold"/>
</dbReference>
<protein>
    <recommendedName>
        <fullName evidence="9">Glucoamylase</fullName>
        <ecNumber evidence="9">3.2.1.3</ecNumber>
    </recommendedName>
    <alternativeName>
        <fullName evidence="9">1,4-alpha-D-glucan glucohydrolase</fullName>
    </alternativeName>
    <alternativeName>
        <fullName evidence="9">Glucan 1,4-alpha-glucosidase</fullName>
    </alternativeName>
</protein>
<dbReference type="GO" id="GO:0004339">
    <property type="term" value="F:glucan 1,4-alpha-glucosidase activity"/>
    <property type="evidence" value="ECO:0007669"/>
    <property type="project" value="UniProtKB-EC"/>
</dbReference>
<dbReference type="InterPro" id="IPR000165">
    <property type="entry name" value="Glucoamylase"/>
</dbReference>
<evidence type="ECO:0000256" key="3">
    <source>
        <dbReference type="ARBA" id="ARBA00022729"/>
    </source>
</evidence>
<keyword evidence="15" id="KW-1185">Reference proteome</keyword>
<dbReference type="OrthoDB" id="6123450at2759"/>
<dbReference type="AlphaFoldDB" id="A0A0C2WVD7"/>
<feature type="binding site" evidence="11">
    <location>
        <position position="201"/>
    </location>
    <ligand>
        <name>substrate</name>
    </ligand>
</feature>
<evidence type="ECO:0000259" key="13">
    <source>
        <dbReference type="PROSITE" id="PS51166"/>
    </source>
</evidence>
<keyword evidence="4 9" id="KW-0378">Hydrolase</keyword>
<keyword evidence="3" id="KW-0732">Signal</keyword>
<dbReference type="InterPro" id="IPR008928">
    <property type="entry name" value="6-hairpin_glycosidase_sf"/>
</dbReference>
<dbReference type="Gene3D" id="2.60.40.10">
    <property type="entry name" value="Immunoglobulins"/>
    <property type="match status" value="1"/>
</dbReference>
<reference evidence="15" key="2">
    <citation type="submission" date="2015-01" db="EMBL/GenBank/DDBJ databases">
        <title>Evolutionary Origins and Diversification of the Mycorrhizal Mutualists.</title>
        <authorList>
            <consortium name="DOE Joint Genome Institute"/>
            <consortium name="Mycorrhizal Genomics Consortium"/>
            <person name="Kohler A."/>
            <person name="Kuo A."/>
            <person name="Nagy L.G."/>
            <person name="Floudas D."/>
            <person name="Copeland A."/>
            <person name="Barry K.W."/>
            <person name="Cichocki N."/>
            <person name="Veneault-Fourrey C."/>
            <person name="LaButti K."/>
            <person name="Lindquist E.A."/>
            <person name="Lipzen A."/>
            <person name="Lundell T."/>
            <person name="Morin E."/>
            <person name="Murat C."/>
            <person name="Riley R."/>
            <person name="Ohm R."/>
            <person name="Sun H."/>
            <person name="Tunlid A."/>
            <person name="Henrissat B."/>
            <person name="Grigoriev I.V."/>
            <person name="Hibbett D.S."/>
            <person name="Martin F."/>
        </authorList>
    </citation>
    <scope>NUCLEOTIDE SEQUENCE [LARGE SCALE GENOMIC DNA]</scope>
    <source>
        <strain evidence="15">MAFF 305830</strain>
    </source>
</reference>
<evidence type="ECO:0000256" key="2">
    <source>
        <dbReference type="ARBA" id="ARBA00006188"/>
    </source>
</evidence>
<dbReference type="GO" id="GO:0000324">
    <property type="term" value="C:fungal-type vacuole"/>
    <property type="evidence" value="ECO:0007669"/>
    <property type="project" value="TreeGrafter"/>
</dbReference>
<evidence type="ECO:0000256" key="11">
    <source>
        <dbReference type="PIRSR" id="PIRSR001031-2"/>
    </source>
</evidence>
<feature type="active site" description="Proton donor" evidence="10">
    <location>
        <position position="260"/>
    </location>
</feature>
<comment type="catalytic activity">
    <reaction evidence="1 9">
        <text>Hydrolysis of terminal (1-&gt;4)-linked alpha-D-glucose residues successively from non-reducing ends of the chains with release of beta-D-glucose.</text>
        <dbReference type="EC" id="3.2.1.3"/>
    </reaction>
</comment>
<dbReference type="PROSITE" id="PS00820">
    <property type="entry name" value="GLUCOAMYLASE"/>
    <property type="match status" value="1"/>
</dbReference>
<dbReference type="InterPro" id="IPR011613">
    <property type="entry name" value="GH15-like"/>
</dbReference>
<dbReference type="STRING" id="933852.A0A0C2WVD7"/>
<evidence type="ECO:0000256" key="5">
    <source>
        <dbReference type="ARBA" id="ARBA00023180"/>
    </source>
</evidence>
<feature type="active site" description="Proton acceptor" evidence="10">
    <location>
        <position position="257"/>
    </location>
</feature>
<dbReference type="PANTHER" id="PTHR31616">
    <property type="entry name" value="TREHALASE"/>
    <property type="match status" value="1"/>
</dbReference>
<dbReference type="SMART" id="SM01065">
    <property type="entry name" value="CBM_2"/>
    <property type="match status" value="1"/>
</dbReference>
<dbReference type="GO" id="GO:2001070">
    <property type="term" value="F:starch binding"/>
    <property type="evidence" value="ECO:0007669"/>
    <property type="project" value="InterPro"/>
</dbReference>
<dbReference type="EMBL" id="KN824286">
    <property type="protein sequence ID" value="KIM30103.1"/>
    <property type="molecule type" value="Genomic_DNA"/>
</dbReference>
<proteinExistence type="inferred from homology"/>
<dbReference type="SUPFAM" id="SSF48208">
    <property type="entry name" value="Six-hairpin glycosidases"/>
    <property type="match status" value="1"/>
</dbReference>
<evidence type="ECO:0000313" key="14">
    <source>
        <dbReference type="EMBL" id="KIM30103.1"/>
    </source>
</evidence>
<evidence type="ECO:0000256" key="6">
    <source>
        <dbReference type="ARBA" id="ARBA00023277"/>
    </source>
</evidence>
<dbReference type="InterPro" id="IPR013784">
    <property type="entry name" value="Carb-bd-like_fold"/>
</dbReference>
<evidence type="ECO:0000256" key="7">
    <source>
        <dbReference type="ARBA" id="ARBA00023295"/>
    </source>
</evidence>
<evidence type="ECO:0000256" key="9">
    <source>
        <dbReference type="PIRNR" id="PIRNR001031"/>
    </source>
</evidence>
<dbReference type="HOGENOM" id="CLU_012173_1_0_1"/>
<dbReference type="InterPro" id="IPR012341">
    <property type="entry name" value="6hp_glycosidase-like_sf"/>
</dbReference>
<keyword evidence="5" id="KW-0325">Glycoprotein</keyword>
<evidence type="ECO:0000256" key="8">
    <source>
        <dbReference type="ARBA" id="ARBA00023326"/>
    </source>
</evidence>